<organism evidence="2 3">
    <name type="scientific">Madurella fahalii</name>
    <dbReference type="NCBI Taxonomy" id="1157608"/>
    <lineage>
        <taxon>Eukaryota</taxon>
        <taxon>Fungi</taxon>
        <taxon>Dikarya</taxon>
        <taxon>Ascomycota</taxon>
        <taxon>Pezizomycotina</taxon>
        <taxon>Sordariomycetes</taxon>
        <taxon>Sordariomycetidae</taxon>
        <taxon>Sordariales</taxon>
        <taxon>Sordariales incertae sedis</taxon>
        <taxon>Madurella</taxon>
    </lineage>
</organism>
<accession>A0ABQ0G2Q1</accession>
<feature type="compositionally biased region" description="Low complexity" evidence="1">
    <location>
        <begin position="1"/>
        <end position="24"/>
    </location>
</feature>
<dbReference type="RefSeq" id="XP_070913764.1">
    <property type="nucleotide sequence ID" value="XM_071057663.1"/>
</dbReference>
<evidence type="ECO:0000256" key="1">
    <source>
        <dbReference type="SAM" id="MobiDB-lite"/>
    </source>
</evidence>
<evidence type="ECO:0000313" key="3">
    <source>
        <dbReference type="Proteomes" id="UP001628179"/>
    </source>
</evidence>
<dbReference type="Proteomes" id="UP001628179">
    <property type="component" value="Unassembled WGS sequence"/>
</dbReference>
<reference evidence="2 3" key="1">
    <citation type="submission" date="2024-09" db="EMBL/GenBank/DDBJ databases">
        <title>Itraconazole resistance in Madurella fahalii resulting from another homologue of gene encoding cytochrome P450 14-alpha sterol demethylase (CYP51).</title>
        <authorList>
            <person name="Yoshioka I."/>
            <person name="Fahal A.H."/>
            <person name="Kaneko S."/>
            <person name="Yaguchi T."/>
        </authorList>
    </citation>
    <scope>NUCLEOTIDE SEQUENCE [LARGE SCALE GENOMIC DNA]</scope>
    <source>
        <strain evidence="2 3">IFM 68171</strain>
    </source>
</reference>
<dbReference type="GeneID" id="98172986"/>
<evidence type="ECO:0000313" key="2">
    <source>
        <dbReference type="EMBL" id="GAB1312031.1"/>
    </source>
</evidence>
<keyword evidence="3" id="KW-1185">Reference proteome</keyword>
<dbReference type="EMBL" id="BAAFSV010000001">
    <property type="protein sequence ID" value="GAB1312031.1"/>
    <property type="molecule type" value="Genomic_DNA"/>
</dbReference>
<feature type="region of interest" description="Disordered" evidence="1">
    <location>
        <begin position="1"/>
        <end position="31"/>
    </location>
</feature>
<sequence length="223" mass="23828">MWGYFTRRSGGTSSSATTVSTTKRSTPHTLSEKSNDVAIIAPAPAPVSDATIAAIPNVAAHATELLDDADSDIRKKHNNMQSYQTEITSTRELLTKVRYQRGFHTAEVATALATLHTIIEALSRVVVVTASSDRVALDGVMDELSSARKNLLSSLPANVYEAADNKLRDGVQVNAEVGGAAVEGRSMSAVYRNEAVNGFQVNAPVRGDMSAMMQIAAMYAKKQ</sequence>
<name>A0ABQ0G2Q1_9PEZI</name>
<gene>
    <name evidence="2" type="ORF">MFIFM68171_02241</name>
</gene>
<proteinExistence type="predicted"/>
<comment type="caution">
    <text evidence="2">The sequence shown here is derived from an EMBL/GenBank/DDBJ whole genome shotgun (WGS) entry which is preliminary data.</text>
</comment>
<protein>
    <submittedName>
        <fullName evidence="2">Uncharacterized protein</fullName>
    </submittedName>
</protein>